<evidence type="ECO:0000313" key="1">
    <source>
        <dbReference type="EMBL" id="CAI9767757.1"/>
    </source>
</evidence>
<gene>
    <name evidence="1" type="ORF">FPE_LOCUS15187</name>
</gene>
<organism evidence="1 2">
    <name type="scientific">Fraxinus pennsylvanica</name>
    <dbReference type="NCBI Taxonomy" id="56036"/>
    <lineage>
        <taxon>Eukaryota</taxon>
        <taxon>Viridiplantae</taxon>
        <taxon>Streptophyta</taxon>
        <taxon>Embryophyta</taxon>
        <taxon>Tracheophyta</taxon>
        <taxon>Spermatophyta</taxon>
        <taxon>Magnoliopsida</taxon>
        <taxon>eudicotyledons</taxon>
        <taxon>Gunneridae</taxon>
        <taxon>Pentapetalae</taxon>
        <taxon>asterids</taxon>
        <taxon>lamiids</taxon>
        <taxon>Lamiales</taxon>
        <taxon>Oleaceae</taxon>
        <taxon>Oleeae</taxon>
        <taxon>Fraxinus</taxon>
    </lineage>
</organism>
<keyword evidence="2" id="KW-1185">Reference proteome</keyword>
<dbReference type="PANTHER" id="PTHR34361:SF2">
    <property type="entry name" value="OS08G0157800 PROTEIN"/>
    <property type="match status" value="1"/>
</dbReference>
<protein>
    <submittedName>
        <fullName evidence="1">Uncharacterized protein</fullName>
    </submittedName>
</protein>
<dbReference type="PANTHER" id="PTHR34361">
    <property type="entry name" value="OS08G0157800 PROTEIN"/>
    <property type="match status" value="1"/>
</dbReference>
<sequence length="157" mass="17885">MVDCEHIGSKTPAHSNGDDVEACIMDIFCILKLRSDNSKLINIEDEQQPKRDDFEYTDNKNLGPCTVDQSKGENLNVDVKPYFLLRIGSLNEGNFGSFVDACGYESGKELYVLVTIDPVVIHSLTNDMLINQFSSRWYDNSSSHWEHVLKDDFSWKN</sequence>
<accession>A0AAD2DUF2</accession>
<reference evidence="1" key="1">
    <citation type="submission" date="2023-05" db="EMBL/GenBank/DDBJ databases">
        <authorList>
            <person name="Huff M."/>
        </authorList>
    </citation>
    <scope>NUCLEOTIDE SEQUENCE</scope>
</reference>
<evidence type="ECO:0000313" key="2">
    <source>
        <dbReference type="Proteomes" id="UP000834106"/>
    </source>
</evidence>
<proteinExistence type="predicted"/>
<dbReference type="EMBL" id="OU503044">
    <property type="protein sequence ID" value="CAI9767757.1"/>
    <property type="molecule type" value="Genomic_DNA"/>
</dbReference>
<dbReference type="Proteomes" id="UP000834106">
    <property type="component" value="Chromosome 9"/>
</dbReference>
<name>A0AAD2DUF2_9LAMI</name>
<dbReference type="AlphaFoldDB" id="A0AAD2DUF2"/>